<dbReference type="GO" id="GO:0008199">
    <property type="term" value="F:ferric iron binding"/>
    <property type="evidence" value="ECO:0007669"/>
    <property type="project" value="InterPro"/>
</dbReference>
<dbReference type="PROSITE" id="PS01344">
    <property type="entry name" value="FRATAXIN_1"/>
    <property type="match status" value="1"/>
</dbReference>
<evidence type="ECO:0000256" key="4">
    <source>
        <dbReference type="HAMAP-Rule" id="MF_00142"/>
    </source>
</evidence>
<accession>A0A238D2G2</accession>
<sequence length="105" mass="11426">MNDLPQSDYLRLAEAALRSVEAAADAADLDSKREGGVLTLELDNGEKIIVNLQPPLQELWLASKSGAYHFRYAGEAWLDTRGSRSFQALLQQALAELGGPALELD</sequence>
<dbReference type="InterPro" id="IPR036524">
    <property type="entry name" value="Frataxin/CyaY_sf"/>
</dbReference>
<dbReference type="NCBIfam" id="TIGR03421">
    <property type="entry name" value="FeS_CyaY"/>
    <property type="match status" value="1"/>
</dbReference>
<proteinExistence type="inferred from homology"/>
<dbReference type="InterPro" id="IPR047584">
    <property type="entry name" value="CyaY"/>
</dbReference>
<protein>
    <recommendedName>
        <fullName evidence="4">Iron-sulfur cluster assembly protein CyaY</fullName>
    </recommendedName>
</protein>
<evidence type="ECO:0000256" key="1">
    <source>
        <dbReference type="ARBA" id="ARBA00008183"/>
    </source>
</evidence>
<gene>
    <name evidence="4 5" type="primary">cyaY</name>
    <name evidence="5" type="ORF">THIARS_60087</name>
</gene>
<organism evidence="5 6">
    <name type="scientific">Thiomonas delicata</name>
    <name type="common">Thiomonas cuprina</name>
    <dbReference type="NCBI Taxonomy" id="364030"/>
    <lineage>
        <taxon>Bacteria</taxon>
        <taxon>Pseudomonadati</taxon>
        <taxon>Pseudomonadota</taxon>
        <taxon>Betaproteobacteria</taxon>
        <taxon>Burkholderiales</taxon>
        <taxon>Thiomonas</taxon>
    </lineage>
</organism>
<dbReference type="PANTHER" id="PTHR16821">
    <property type="entry name" value="FRATAXIN"/>
    <property type="match status" value="1"/>
</dbReference>
<dbReference type="RefSeq" id="WP_245845535.1">
    <property type="nucleotide sequence ID" value="NZ_LT592170.1"/>
</dbReference>
<reference evidence="5 6" key="1">
    <citation type="submission" date="2016-06" db="EMBL/GenBank/DDBJ databases">
        <authorList>
            <person name="Kjaerup R.B."/>
            <person name="Dalgaard T.S."/>
            <person name="Juul-Madsen H.R."/>
        </authorList>
    </citation>
    <scope>NUCLEOTIDE SEQUENCE [LARGE SCALE GENOMIC DNA]</scope>
    <source>
        <strain evidence="5 6">DSM 16361</strain>
    </source>
</reference>
<dbReference type="PANTHER" id="PTHR16821:SF2">
    <property type="entry name" value="FRATAXIN, MITOCHONDRIAL"/>
    <property type="match status" value="1"/>
</dbReference>
<dbReference type="InterPro" id="IPR002908">
    <property type="entry name" value="Frataxin/CyaY"/>
</dbReference>
<evidence type="ECO:0000313" key="5">
    <source>
        <dbReference type="EMBL" id="SBP87374.1"/>
    </source>
</evidence>
<dbReference type="PROSITE" id="PS50810">
    <property type="entry name" value="FRATAXIN_2"/>
    <property type="match status" value="1"/>
</dbReference>
<dbReference type="GO" id="GO:0005737">
    <property type="term" value="C:cytoplasm"/>
    <property type="evidence" value="ECO:0007669"/>
    <property type="project" value="UniProtKB-ARBA"/>
</dbReference>
<evidence type="ECO:0000256" key="3">
    <source>
        <dbReference type="ARBA" id="ARBA00023004"/>
    </source>
</evidence>
<dbReference type="Proteomes" id="UP000214566">
    <property type="component" value="Unassembled WGS sequence"/>
</dbReference>
<keyword evidence="6" id="KW-1185">Reference proteome</keyword>
<dbReference type="SUPFAM" id="SSF55387">
    <property type="entry name" value="Frataxin/Nqo15-like"/>
    <property type="match status" value="1"/>
</dbReference>
<name>A0A238D2G2_THIDL</name>
<evidence type="ECO:0000313" key="6">
    <source>
        <dbReference type="Proteomes" id="UP000214566"/>
    </source>
</evidence>
<keyword evidence="3 4" id="KW-0408">Iron</keyword>
<comment type="similarity">
    <text evidence="1 4">Belongs to the frataxin family.</text>
</comment>
<dbReference type="Gene3D" id="3.30.920.10">
    <property type="entry name" value="Frataxin/CyaY"/>
    <property type="match status" value="1"/>
</dbReference>
<dbReference type="Pfam" id="PF01491">
    <property type="entry name" value="Frataxin_Cyay"/>
    <property type="match status" value="1"/>
</dbReference>
<dbReference type="EMBL" id="FLMQ01000055">
    <property type="protein sequence ID" value="SBP87374.1"/>
    <property type="molecule type" value="Genomic_DNA"/>
</dbReference>
<dbReference type="SMART" id="SM01219">
    <property type="entry name" value="Frataxin_Cyay"/>
    <property type="match status" value="1"/>
</dbReference>
<dbReference type="HAMAP" id="MF_00142">
    <property type="entry name" value="CyaY"/>
    <property type="match status" value="1"/>
</dbReference>
<dbReference type="InterPro" id="IPR020895">
    <property type="entry name" value="Frataxin_CS"/>
</dbReference>
<evidence type="ECO:0000256" key="2">
    <source>
        <dbReference type="ARBA" id="ARBA00022723"/>
    </source>
</evidence>
<dbReference type="GO" id="GO:0016226">
    <property type="term" value="P:iron-sulfur cluster assembly"/>
    <property type="evidence" value="ECO:0007669"/>
    <property type="project" value="UniProtKB-UniRule"/>
</dbReference>
<keyword evidence="2 4" id="KW-0479">Metal-binding</keyword>
<comment type="function">
    <text evidence="4">Involved in iron-sulfur (Fe-S) cluster assembly. May act as a regulator of Fe-S biogenesis.</text>
</comment>
<dbReference type="AlphaFoldDB" id="A0A238D2G2"/>